<accession>A0A9N8PAJ2</accession>
<feature type="compositionally biased region" description="Low complexity" evidence="3">
    <location>
        <begin position="111"/>
        <end position="126"/>
    </location>
</feature>
<evidence type="ECO:0000256" key="1">
    <source>
        <dbReference type="ARBA" id="ARBA00005043"/>
    </source>
</evidence>
<dbReference type="GO" id="GO:0033588">
    <property type="term" value="C:elongator holoenzyme complex"/>
    <property type="evidence" value="ECO:0007669"/>
    <property type="project" value="InterPro"/>
</dbReference>
<dbReference type="GO" id="GO:0002098">
    <property type="term" value="P:tRNA wobble uridine modification"/>
    <property type="evidence" value="ECO:0007669"/>
    <property type="project" value="InterPro"/>
</dbReference>
<evidence type="ECO:0000256" key="3">
    <source>
        <dbReference type="SAM" id="MobiDB-lite"/>
    </source>
</evidence>
<feature type="compositionally biased region" description="Low complexity" evidence="3">
    <location>
        <begin position="165"/>
        <end position="181"/>
    </location>
</feature>
<gene>
    <name evidence="4" type="ORF">AWRI4619_LOCUS5101</name>
</gene>
<dbReference type="Gene3D" id="3.40.50.300">
    <property type="entry name" value="P-loop containing nucleotide triphosphate hydrolases"/>
    <property type="match status" value="1"/>
</dbReference>
<evidence type="ECO:0000313" key="4">
    <source>
        <dbReference type="EMBL" id="CAD0087983.1"/>
    </source>
</evidence>
<protein>
    <recommendedName>
        <fullName evidence="6">PAXNEB-domain-containing protein</fullName>
    </recommendedName>
</protein>
<evidence type="ECO:0008006" key="6">
    <source>
        <dbReference type="Google" id="ProtNLM"/>
    </source>
</evidence>
<feature type="compositionally biased region" description="Low complexity" evidence="3">
    <location>
        <begin position="140"/>
        <end position="159"/>
    </location>
</feature>
<evidence type="ECO:0000256" key="2">
    <source>
        <dbReference type="ARBA" id="ARBA00008837"/>
    </source>
</evidence>
<name>A0A9N8PAJ2_9PEZI</name>
<keyword evidence="5" id="KW-1185">Reference proteome</keyword>
<dbReference type="PANTHER" id="PTHR16184">
    <property type="entry name" value="ELONGATOR COMPLEX PROTEIN 6"/>
    <property type="match status" value="1"/>
</dbReference>
<comment type="pathway">
    <text evidence="1">tRNA modification; 5-methoxycarbonylmethyl-2-thiouridine-tRNA biosynthesis.</text>
</comment>
<evidence type="ECO:0000313" key="5">
    <source>
        <dbReference type="Proteomes" id="UP000716446"/>
    </source>
</evidence>
<reference evidence="4" key="1">
    <citation type="submission" date="2020-06" db="EMBL/GenBank/DDBJ databases">
        <authorList>
            <person name="Onetto C."/>
        </authorList>
    </citation>
    <scope>NUCLEOTIDE SEQUENCE</scope>
</reference>
<dbReference type="AlphaFoldDB" id="A0A9N8PAJ2"/>
<feature type="region of interest" description="Disordered" evidence="3">
    <location>
        <begin position="111"/>
        <end position="187"/>
    </location>
</feature>
<dbReference type="InterPro" id="IPR027417">
    <property type="entry name" value="P-loop_NTPase"/>
</dbReference>
<dbReference type="EMBL" id="CAIJEN010000006">
    <property type="protein sequence ID" value="CAD0087983.1"/>
    <property type="molecule type" value="Genomic_DNA"/>
</dbReference>
<comment type="similarity">
    <text evidence="2">Belongs to the ELP6 family.</text>
</comment>
<dbReference type="Proteomes" id="UP000716446">
    <property type="component" value="Unassembled WGS sequence"/>
</dbReference>
<dbReference type="InterPro" id="IPR018627">
    <property type="entry name" value="ELP6"/>
</dbReference>
<proteinExistence type="inferred from homology"/>
<sequence>MSTRNRTPPLLEPYLRLPSEGSQLLLTGVLDSSPQWLVTRLLRSAFAPSEETESPDEQDVSVVLVSWLRDHEFWKSEARRGAGIDLARLAQQDKFVFVDGLTHLFPVTTSNTATATTSSPTASQTAQRSLPVRNAPASPLPSRGGPLPSRGPIPSRGPLAPTPSQPQAQVQQQPQQQPAQPSKTTHLTDASILSTHKTLSDKLSSISTAHPTRKIHLILDAPTLLLSTSPTPSASALSSLLLSLRSLVSTTTLVLEADSPFLSAALADTNHNPTPLEAAHAAFVVQQAHISKWVLSLRPLDTGKARDVSGVIRVSRGGAWDDDVEEDDEKDQRKELEALYFVQNDGGVRVFERGEASVG</sequence>
<organism evidence="4 5">
    <name type="scientific">Aureobasidium vineae</name>
    <dbReference type="NCBI Taxonomy" id="2773715"/>
    <lineage>
        <taxon>Eukaryota</taxon>
        <taxon>Fungi</taxon>
        <taxon>Dikarya</taxon>
        <taxon>Ascomycota</taxon>
        <taxon>Pezizomycotina</taxon>
        <taxon>Dothideomycetes</taxon>
        <taxon>Dothideomycetidae</taxon>
        <taxon>Dothideales</taxon>
        <taxon>Saccotheciaceae</taxon>
        <taxon>Aureobasidium</taxon>
    </lineage>
</organism>
<comment type="caution">
    <text evidence="4">The sequence shown here is derived from an EMBL/GenBank/DDBJ whole genome shotgun (WGS) entry which is preliminary data.</text>
</comment>
<dbReference type="PANTHER" id="PTHR16184:SF6">
    <property type="entry name" value="ELONGATOR COMPLEX PROTEIN 6"/>
    <property type="match status" value="1"/>
</dbReference>